<keyword evidence="2" id="KW-1185">Reference proteome</keyword>
<reference evidence="2" key="1">
    <citation type="journal article" date="2023" name="Int. J. Syst. Evol. Microbiol.">
        <title>Mesoterricola silvestris gen. nov., sp. nov., Mesoterricola sediminis sp. nov., Geothrix oryzae sp. nov., Geothrix edaphica sp. nov., Geothrix rubra sp. nov., and Geothrix limicola sp. nov., six novel members of Acidobacteriota isolated from soils.</title>
        <authorList>
            <person name="Itoh H."/>
            <person name="Sugisawa Y."/>
            <person name="Mise K."/>
            <person name="Xu Z."/>
            <person name="Kuniyasu M."/>
            <person name="Ushijima N."/>
            <person name="Kawano K."/>
            <person name="Kobayashi E."/>
            <person name="Shiratori Y."/>
            <person name="Masuda Y."/>
            <person name="Senoo K."/>
        </authorList>
    </citation>
    <scope>NUCLEOTIDE SEQUENCE [LARGE SCALE GENOMIC DNA]</scope>
    <source>
        <strain evidence="2">Red222</strain>
    </source>
</reference>
<evidence type="ECO:0000313" key="2">
    <source>
        <dbReference type="Proteomes" id="UP001242010"/>
    </source>
</evidence>
<dbReference type="Proteomes" id="UP001242010">
    <property type="component" value="Chromosome"/>
</dbReference>
<organism evidence="1 2">
    <name type="scientific">Geothrix oryzae</name>
    <dbReference type="NCBI Taxonomy" id="2927975"/>
    <lineage>
        <taxon>Bacteria</taxon>
        <taxon>Pseudomonadati</taxon>
        <taxon>Acidobacteriota</taxon>
        <taxon>Holophagae</taxon>
        <taxon>Holophagales</taxon>
        <taxon>Holophagaceae</taxon>
        <taxon>Geothrix</taxon>
    </lineage>
</organism>
<proteinExistence type="predicted"/>
<protein>
    <recommendedName>
        <fullName evidence="3">DUF61 family protein</fullName>
    </recommendedName>
</protein>
<evidence type="ECO:0000313" key="1">
    <source>
        <dbReference type="EMBL" id="BDU69693.1"/>
    </source>
</evidence>
<gene>
    <name evidence="1" type="ORF">GETHOR_17940</name>
</gene>
<name>A0ABM8DRQ3_9BACT</name>
<evidence type="ECO:0008006" key="3">
    <source>
        <dbReference type="Google" id="ProtNLM"/>
    </source>
</evidence>
<dbReference type="EMBL" id="AP027079">
    <property type="protein sequence ID" value="BDU69693.1"/>
    <property type="molecule type" value="Genomic_DNA"/>
</dbReference>
<accession>A0ABM8DRQ3</accession>
<sequence>MVFLQESPVPTDHEEAFAKAFLPSEKRARFTQLLAQPKRRKEVLGQLSRGLPYLPEFASEVPGPKDFPEELEKLLAARGAGPTCHVIADGLKADGRELPLREALRLVCLHGPGAILSCIPGRLAYYKPQSPGLGILLERPRP</sequence>